<comment type="caution">
    <text evidence="2">The sequence shown here is derived from an EMBL/GenBank/DDBJ whole genome shotgun (WGS) entry which is preliminary data.</text>
</comment>
<keyword evidence="3" id="KW-1185">Reference proteome</keyword>
<sequence length="266" mass="30038">MKIIARLSAMFLLLAIVLACGNNSTSDNEKPYGNPPAEGFNMEGSDARAIAIADEVMEAMGGRKAWDNTRHIAWKFFGRDALVWDKWTGNVRIDRPNGMTLISNINDETGRAFMNGREITDADSVANLMQTAKSIWINHSYWLVMPYKLKDSGVTLKYVGEEATQDGRPADKLNLTFESVGRTPQNMYYVWVDKESKLVTQWAYYSTADNEEPGFINPWKDYKKHGEIMLSSSRGERGMEDIMVFDELPASVFTSPEKPDLQALKQ</sequence>
<accession>A0ABQ3I1L7</accession>
<evidence type="ECO:0000313" key="3">
    <source>
        <dbReference type="Proteomes" id="UP000658258"/>
    </source>
</evidence>
<dbReference type="Proteomes" id="UP000658258">
    <property type="component" value="Unassembled WGS sequence"/>
</dbReference>
<name>A0ABQ3I1L7_9BACT</name>
<dbReference type="PROSITE" id="PS51257">
    <property type="entry name" value="PROKAR_LIPOPROTEIN"/>
    <property type="match status" value="1"/>
</dbReference>
<evidence type="ECO:0008006" key="4">
    <source>
        <dbReference type="Google" id="ProtNLM"/>
    </source>
</evidence>
<proteinExistence type="predicted"/>
<keyword evidence="1" id="KW-0732">Signal</keyword>
<protein>
    <recommendedName>
        <fullName evidence="4">Lipoprotein</fullName>
    </recommendedName>
</protein>
<evidence type="ECO:0000256" key="1">
    <source>
        <dbReference type="SAM" id="SignalP"/>
    </source>
</evidence>
<reference evidence="3" key="1">
    <citation type="journal article" date="2019" name="Int. J. Syst. Evol. Microbiol.">
        <title>The Global Catalogue of Microorganisms (GCM) 10K type strain sequencing project: providing services to taxonomists for standard genome sequencing and annotation.</title>
        <authorList>
            <consortium name="The Broad Institute Genomics Platform"/>
            <consortium name="The Broad Institute Genome Sequencing Center for Infectious Disease"/>
            <person name="Wu L."/>
            <person name="Ma J."/>
        </authorList>
    </citation>
    <scope>NUCLEOTIDE SEQUENCE [LARGE SCALE GENOMIC DNA]</scope>
    <source>
        <strain evidence="3">CGMCC 1.15111</strain>
    </source>
</reference>
<feature type="signal peptide" evidence="1">
    <location>
        <begin position="1"/>
        <end position="21"/>
    </location>
</feature>
<feature type="chain" id="PRO_5045315331" description="Lipoprotein" evidence="1">
    <location>
        <begin position="22"/>
        <end position="266"/>
    </location>
</feature>
<gene>
    <name evidence="2" type="ORF">GCM10011340_08080</name>
</gene>
<dbReference type="RefSeq" id="WP_229838514.1">
    <property type="nucleotide sequence ID" value="NZ_BNAG01000001.1"/>
</dbReference>
<dbReference type="EMBL" id="BNAG01000001">
    <property type="protein sequence ID" value="GHE55689.1"/>
    <property type="molecule type" value="Genomic_DNA"/>
</dbReference>
<organism evidence="2 3">
    <name type="scientific">Roseivirga thermotolerans</name>
    <dbReference type="NCBI Taxonomy" id="1758176"/>
    <lineage>
        <taxon>Bacteria</taxon>
        <taxon>Pseudomonadati</taxon>
        <taxon>Bacteroidota</taxon>
        <taxon>Cytophagia</taxon>
        <taxon>Cytophagales</taxon>
        <taxon>Roseivirgaceae</taxon>
        <taxon>Roseivirga</taxon>
    </lineage>
</organism>
<evidence type="ECO:0000313" key="2">
    <source>
        <dbReference type="EMBL" id="GHE55689.1"/>
    </source>
</evidence>